<dbReference type="AlphaFoldDB" id="A0A9D2E342"/>
<dbReference type="Proteomes" id="UP000824035">
    <property type="component" value="Unassembled WGS sequence"/>
</dbReference>
<reference evidence="3" key="1">
    <citation type="journal article" date="2021" name="PeerJ">
        <title>Extensive microbial diversity within the chicken gut microbiome revealed by metagenomics and culture.</title>
        <authorList>
            <person name="Gilroy R."/>
            <person name="Ravi A."/>
            <person name="Getino M."/>
            <person name="Pursley I."/>
            <person name="Horton D.L."/>
            <person name="Alikhan N.F."/>
            <person name="Baker D."/>
            <person name="Gharbi K."/>
            <person name="Hall N."/>
            <person name="Watson M."/>
            <person name="Adriaenssens E.M."/>
            <person name="Foster-Nyarko E."/>
            <person name="Jarju S."/>
            <person name="Secka A."/>
            <person name="Antonio M."/>
            <person name="Oren A."/>
            <person name="Chaudhuri R.R."/>
            <person name="La Ragione R."/>
            <person name="Hildebrand F."/>
            <person name="Pallen M.J."/>
        </authorList>
    </citation>
    <scope>NUCLEOTIDE SEQUENCE</scope>
    <source>
        <strain evidence="3">ChiGjej4B4-18154</strain>
    </source>
</reference>
<gene>
    <name evidence="3" type="ORF">H9813_02370</name>
</gene>
<name>A0A9D2E342_9FIRM</name>
<dbReference type="Pfam" id="PF13154">
    <property type="entry name" value="DUF3991"/>
    <property type="match status" value="1"/>
</dbReference>
<evidence type="ECO:0000313" key="3">
    <source>
        <dbReference type="EMBL" id="HIZ30064.1"/>
    </source>
</evidence>
<feature type="region of interest" description="Disordered" evidence="1">
    <location>
        <begin position="304"/>
        <end position="324"/>
    </location>
</feature>
<reference evidence="3" key="2">
    <citation type="submission" date="2021-04" db="EMBL/GenBank/DDBJ databases">
        <authorList>
            <person name="Gilroy R."/>
        </authorList>
    </citation>
    <scope>NUCLEOTIDE SEQUENCE</scope>
    <source>
        <strain evidence="3">ChiGjej4B4-18154</strain>
    </source>
</reference>
<dbReference type="Gene3D" id="3.40.1360.10">
    <property type="match status" value="1"/>
</dbReference>
<evidence type="ECO:0000313" key="4">
    <source>
        <dbReference type="Proteomes" id="UP000824035"/>
    </source>
</evidence>
<dbReference type="InterPro" id="IPR025054">
    <property type="entry name" value="DUF3991"/>
</dbReference>
<evidence type="ECO:0000256" key="1">
    <source>
        <dbReference type="SAM" id="MobiDB-lite"/>
    </source>
</evidence>
<organism evidence="3 4">
    <name type="scientific">Candidatus Allofournierella merdipullorum</name>
    <dbReference type="NCBI Taxonomy" id="2838595"/>
    <lineage>
        <taxon>Bacteria</taxon>
        <taxon>Bacillati</taxon>
        <taxon>Bacillota</taxon>
        <taxon>Clostridia</taxon>
        <taxon>Eubacteriales</taxon>
        <taxon>Oscillospiraceae</taxon>
        <taxon>Allofournierella</taxon>
    </lineage>
</organism>
<comment type="caution">
    <text evidence="3">The sequence shown here is derived from an EMBL/GenBank/DDBJ whole genome shotgun (WGS) entry which is preliminary data.</text>
</comment>
<evidence type="ECO:0000259" key="2">
    <source>
        <dbReference type="Pfam" id="PF13154"/>
    </source>
</evidence>
<dbReference type="EMBL" id="DXBV01000021">
    <property type="protein sequence ID" value="HIZ30064.1"/>
    <property type="molecule type" value="Genomic_DNA"/>
</dbReference>
<proteinExistence type="predicted"/>
<sequence length="324" mass="36437">MPGVTKEQIRAAKQIRAIDFLLQYRPDDIVPSQCRGEFQLRSHDSFKISGETSLWHWKSRDVGGKSALDYLIHVEGMRFTEAVLLLLDQAPAVTCHDPAPMQLPKPKPFALPEAAADNRRVFAYLLHRGIDRRVISDCIRAGILYESARFHNAVFVGRDEDGVPRYAFLRGTLTNAAESFRAEVAGSDKRYSFCLPPEGESQRVAVYEAAIEVLAHLSLEQTRDKYRLSLGGIYAPKEGVSAGSFKKPAALTAFLEQHPNVCEIEICTNNDHAGRWAAEHIRREYEGKYRIVLNLPDREGADYGDLAQEKSKERAVRQRAALSR</sequence>
<dbReference type="SUPFAM" id="SSF57783">
    <property type="entry name" value="Zinc beta-ribbon"/>
    <property type="match status" value="1"/>
</dbReference>
<feature type="compositionally biased region" description="Basic and acidic residues" evidence="1">
    <location>
        <begin position="304"/>
        <end position="316"/>
    </location>
</feature>
<protein>
    <submittedName>
        <fullName evidence="3">DUF3991 domain-containing protein</fullName>
    </submittedName>
</protein>
<accession>A0A9D2E342</accession>
<feature type="domain" description="DUF3991" evidence="2">
    <location>
        <begin position="123"/>
        <end position="195"/>
    </location>
</feature>